<evidence type="ECO:0000313" key="1">
    <source>
        <dbReference type="EMBL" id="KEC56445.1"/>
    </source>
</evidence>
<dbReference type="AlphaFoldDB" id="A0A067W8W4"/>
<reference evidence="1 2" key="1">
    <citation type="submission" date="2012-04" db="EMBL/GenBank/DDBJ databases">
        <title>The Genome Sequence of Bartonella koehlerae C-29.</title>
        <authorList>
            <consortium name="The Broad Institute Genome Sequencing Platform"/>
            <consortium name="The Broad Institute Genome Sequencing Center for Infectious Disease"/>
            <person name="Feldgarden M."/>
            <person name="Kirby J."/>
            <person name="Kosoy M."/>
            <person name="Birtles R."/>
            <person name="Probert W.S."/>
            <person name="Chiaraviglio L."/>
            <person name="Walker B."/>
            <person name="Young S.K."/>
            <person name="Zeng Q."/>
            <person name="Gargeya S."/>
            <person name="Fitzgerald M."/>
            <person name="Haas B."/>
            <person name="Abouelleil A."/>
            <person name="Alvarado L."/>
            <person name="Arachchi H.M."/>
            <person name="Berlin A.M."/>
            <person name="Chapman S.B."/>
            <person name="Goldberg J."/>
            <person name="Griggs A."/>
            <person name="Gujja S."/>
            <person name="Hansen M."/>
            <person name="Howarth C."/>
            <person name="Imamovic A."/>
            <person name="Larimer J."/>
            <person name="McCowen C."/>
            <person name="Montmayeur A."/>
            <person name="Murphy C."/>
            <person name="Neiman D."/>
            <person name="Pearson M."/>
            <person name="Priest M."/>
            <person name="Roberts A."/>
            <person name="Saif S."/>
            <person name="Shea T."/>
            <person name="Sisk P."/>
            <person name="Sykes S."/>
            <person name="Wortman J."/>
            <person name="Nusbaum C."/>
            <person name="Birren B."/>
        </authorList>
    </citation>
    <scope>NUCLEOTIDE SEQUENCE [LARGE SCALE GENOMIC DNA]</scope>
    <source>
        <strain evidence="1 2">C-29</strain>
    </source>
</reference>
<comment type="caution">
    <text evidence="1">The sequence shown here is derived from an EMBL/GenBank/DDBJ whole genome shotgun (WGS) entry which is preliminary data.</text>
</comment>
<dbReference type="HOGENOM" id="CLU_3408777_0_0_5"/>
<organism evidence="1 2">
    <name type="scientific">Bartonella koehlerae C-29</name>
    <dbReference type="NCBI Taxonomy" id="1134510"/>
    <lineage>
        <taxon>Bacteria</taxon>
        <taxon>Pseudomonadati</taxon>
        <taxon>Pseudomonadota</taxon>
        <taxon>Alphaproteobacteria</taxon>
        <taxon>Hyphomicrobiales</taxon>
        <taxon>Bartonellaceae</taxon>
        <taxon>Bartonella</taxon>
    </lineage>
</organism>
<dbReference type="Proteomes" id="UP000027015">
    <property type="component" value="Unassembled WGS sequence"/>
</dbReference>
<evidence type="ECO:0000313" key="2">
    <source>
        <dbReference type="Proteomes" id="UP000027015"/>
    </source>
</evidence>
<name>A0A067W8W4_9HYPH</name>
<dbReference type="STRING" id="1134510.O9A_00099"/>
<sequence>MGEAFAVEEAIGIEKTVSCALSRNTYAII</sequence>
<protein>
    <submittedName>
        <fullName evidence="1">Uncharacterized protein</fullName>
    </submittedName>
</protein>
<proteinExistence type="predicted"/>
<keyword evidence="2" id="KW-1185">Reference proteome</keyword>
<accession>A0A067W8W4</accession>
<gene>
    <name evidence="1" type="ORF">O9A_00099</name>
</gene>
<dbReference type="EMBL" id="AHPL01000002">
    <property type="protein sequence ID" value="KEC56445.1"/>
    <property type="molecule type" value="Genomic_DNA"/>
</dbReference>